<feature type="region of interest" description="Disordered" evidence="1">
    <location>
        <begin position="1"/>
        <end position="30"/>
    </location>
</feature>
<feature type="region of interest" description="Disordered" evidence="1">
    <location>
        <begin position="351"/>
        <end position="378"/>
    </location>
</feature>
<feature type="compositionally biased region" description="Polar residues" evidence="1">
    <location>
        <begin position="586"/>
        <end position="595"/>
    </location>
</feature>
<feature type="domain" description="Nuclease associated modular" evidence="2">
    <location>
        <begin position="368"/>
        <end position="384"/>
    </location>
</feature>
<feature type="domain" description="Nuclease associated modular" evidence="2">
    <location>
        <begin position="420"/>
        <end position="436"/>
    </location>
</feature>
<evidence type="ECO:0000256" key="1">
    <source>
        <dbReference type="SAM" id="MobiDB-lite"/>
    </source>
</evidence>
<dbReference type="InterPro" id="IPR003611">
    <property type="entry name" value="NUMOD3"/>
</dbReference>
<proteinExistence type="predicted"/>
<protein>
    <recommendedName>
        <fullName evidence="2">Nuclease associated modular domain-containing protein</fullName>
    </recommendedName>
</protein>
<dbReference type="Pfam" id="PF07460">
    <property type="entry name" value="NUMOD3"/>
    <property type="match status" value="2"/>
</dbReference>
<dbReference type="SMART" id="SM00496">
    <property type="entry name" value="IENR2"/>
    <property type="match status" value="5"/>
</dbReference>
<dbReference type="EMBL" id="VRMN01000002">
    <property type="protein sequence ID" value="KAA8496751.1"/>
    <property type="molecule type" value="Genomic_DNA"/>
</dbReference>
<dbReference type="Proteomes" id="UP000324585">
    <property type="component" value="Unassembled WGS sequence"/>
</dbReference>
<dbReference type="GO" id="GO:0003677">
    <property type="term" value="F:DNA binding"/>
    <property type="evidence" value="ECO:0007669"/>
    <property type="project" value="InterPro"/>
</dbReference>
<dbReference type="AlphaFoldDB" id="A0A5J4YYR2"/>
<feature type="domain" description="Nuclease associated modular" evidence="2">
    <location>
        <begin position="237"/>
        <end position="253"/>
    </location>
</feature>
<keyword evidence="4" id="KW-1185">Reference proteome</keyword>
<gene>
    <name evidence="3" type="ORF">FVE85_0480</name>
</gene>
<dbReference type="OrthoDB" id="6013at2759"/>
<feature type="region of interest" description="Disordered" evidence="1">
    <location>
        <begin position="584"/>
        <end position="644"/>
    </location>
</feature>
<feature type="compositionally biased region" description="Basic and acidic residues" evidence="1">
    <location>
        <begin position="463"/>
        <end position="479"/>
    </location>
</feature>
<dbReference type="PANTHER" id="PTHR34199:SF2">
    <property type="entry name" value="NUMOD3 MOTIF FAMILY PROTEIN, EXPRESSED"/>
    <property type="match status" value="1"/>
</dbReference>
<organism evidence="3 4">
    <name type="scientific">Porphyridium purpureum</name>
    <name type="common">Red alga</name>
    <name type="synonym">Porphyridium cruentum</name>
    <dbReference type="NCBI Taxonomy" id="35688"/>
    <lineage>
        <taxon>Eukaryota</taxon>
        <taxon>Rhodophyta</taxon>
        <taxon>Bangiophyceae</taxon>
        <taxon>Porphyridiales</taxon>
        <taxon>Porphyridiaceae</taxon>
        <taxon>Porphyridium</taxon>
    </lineage>
</organism>
<reference evidence="4" key="1">
    <citation type="journal article" date="2019" name="Nat. Commun.">
        <title>Expansion of phycobilisome linker gene families in mesophilic red algae.</title>
        <authorList>
            <person name="Lee J."/>
            <person name="Kim D."/>
            <person name="Bhattacharya D."/>
            <person name="Yoon H.S."/>
        </authorList>
    </citation>
    <scope>NUCLEOTIDE SEQUENCE [LARGE SCALE GENOMIC DNA]</scope>
    <source>
        <strain evidence="4">CCMP 1328</strain>
    </source>
</reference>
<dbReference type="PANTHER" id="PTHR34199">
    <property type="entry name" value="NUMOD3 MOTIF FAMILY PROTEIN, EXPRESSED"/>
    <property type="match status" value="1"/>
</dbReference>
<feature type="region of interest" description="Disordered" evidence="1">
    <location>
        <begin position="412"/>
        <end position="492"/>
    </location>
</feature>
<feature type="region of interest" description="Disordered" evidence="1">
    <location>
        <begin position="61"/>
        <end position="149"/>
    </location>
</feature>
<feature type="domain" description="Nuclease associated modular" evidence="2">
    <location>
        <begin position="179"/>
        <end position="195"/>
    </location>
</feature>
<sequence length="664" mass="72837">MRFVEGGEGGEEEGAGGRTEGRWGWVDGEDGGVVVRCGGTQRRRASRAEQVAPLRASVAAAVQPSARGRSAVAPASASAAAAGSETGAQASRAAVVPDVPAAARDGHDHKLASSKRVGGKKAASESTQHAARGASSGVESKRGAEGQRRLRELQQEGSETLELEHLDDQMHAPKLPVWLGRKHKEESKAKIGRANKGKVPWNKGLKHSEETRQKIAASTRAAMAKGKVRDKLASAAKGKRHSEETRAKIKASLARRRREIEIVKGVAPSLKTGREAALSLALKNGLKSKIGAVPEDLLLPRNGLRRRKQTNTGSRVTAFHWAPEVCETVRADLQRMWSDPKLRRELNAPVVRKESRTADEGSSSGLWRSTPMKEETKKKLSERIKAMWADPEYRERVAKGLAERKMREEHLKRNDPLYRQSKLLSESHREKIRQSLRRKHRERQAELESSGVSEKSRAPQRRSAHESRDLNGRLNDGRRVSQGSGGRRLKGKTDSEVIDAVTFFRDNSAEEQNFVESLQASGILPPLGDGEMSARAVPLTGGPEEVSAQIMENDMSGSHTDILNGLDVDLDIYDSQAEQEKLVASEDNSASPTIRTEQENVPAVDGIDVGPRIEAEEDEGIEYVSESEYETDEDDWDSESDSDLEHADFVLAELRLSFARNDAH</sequence>
<evidence type="ECO:0000313" key="4">
    <source>
        <dbReference type="Proteomes" id="UP000324585"/>
    </source>
</evidence>
<name>A0A5J4YYR2_PORPP</name>
<feature type="compositionally biased region" description="Acidic residues" evidence="1">
    <location>
        <begin position="615"/>
        <end position="642"/>
    </location>
</feature>
<evidence type="ECO:0000259" key="2">
    <source>
        <dbReference type="SMART" id="SM00496"/>
    </source>
</evidence>
<accession>A0A5J4YYR2</accession>
<comment type="caution">
    <text evidence="3">The sequence shown here is derived from an EMBL/GenBank/DDBJ whole genome shotgun (WGS) entry which is preliminary data.</text>
</comment>
<feature type="domain" description="Nuclease associated modular" evidence="2">
    <location>
        <begin position="203"/>
        <end position="219"/>
    </location>
</feature>
<feature type="compositionally biased region" description="Low complexity" evidence="1">
    <location>
        <begin position="65"/>
        <end position="103"/>
    </location>
</feature>
<evidence type="ECO:0000313" key="3">
    <source>
        <dbReference type="EMBL" id="KAA8496751.1"/>
    </source>
</evidence>
<feature type="compositionally biased region" description="Basic and acidic residues" evidence="1">
    <location>
        <begin position="139"/>
        <end position="149"/>
    </location>
</feature>